<evidence type="ECO:0000259" key="5">
    <source>
        <dbReference type="Pfam" id="PF01625"/>
    </source>
</evidence>
<evidence type="ECO:0000256" key="1">
    <source>
        <dbReference type="ARBA" id="ARBA00023002"/>
    </source>
</evidence>
<dbReference type="GO" id="GO:0008113">
    <property type="term" value="F:peptide-methionine (S)-S-oxide reductase activity"/>
    <property type="evidence" value="ECO:0007669"/>
    <property type="project" value="UniProtKB-UniRule"/>
</dbReference>
<dbReference type="InterPro" id="IPR002569">
    <property type="entry name" value="Met_Sox_Rdtase_MsrA_dom"/>
</dbReference>
<dbReference type="Pfam" id="PF01625">
    <property type="entry name" value="PMSR"/>
    <property type="match status" value="1"/>
</dbReference>
<dbReference type="EC" id="1.8.4.11" evidence="4"/>
<proteinExistence type="inferred from homology"/>
<gene>
    <name evidence="4 6" type="primary">msrA</name>
    <name evidence="6" type="ORF">DU002_06610</name>
</gene>
<dbReference type="PANTHER" id="PTHR43774:SF1">
    <property type="entry name" value="PEPTIDE METHIONINE SULFOXIDE REDUCTASE MSRA 2"/>
    <property type="match status" value="1"/>
</dbReference>
<comment type="catalytic activity">
    <reaction evidence="3 4">
        <text>[thioredoxin]-disulfide + L-methionine + H2O = L-methionine (S)-S-oxide + [thioredoxin]-dithiol</text>
        <dbReference type="Rhea" id="RHEA:19993"/>
        <dbReference type="Rhea" id="RHEA-COMP:10698"/>
        <dbReference type="Rhea" id="RHEA-COMP:10700"/>
        <dbReference type="ChEBI" id="CHEBI:15377"/>
        <dbReference type="ChEBI" id="CHEBI:29950"/>
        <dbReference type="ChEBI" id="CHEBI:50058"/>
        <dbReference type="ChEBI" id="CHEBI:57844"/>
        <dbReference type="ChEBI" id="CHEBI:58772"/>
        <dbReference type="EC" id="1.8.4.11"/>
    </reaction>
</comment>
<feature type="active site" evidence="4">
    <location>
        <position position="18"/>
    </location>
</feature>
<comment type="caution">
    <text evidence="6">The sequence shown here is derived from an EMBL/GenBank/DDBJ whole genome shotgun (WGS) entry which is preliminary data.</text>
</comment>
<evidence type="ECO:0000256" key="4">
    <source>
        <dbReference type="HAMAP-Rule" id="MF_01401"/>
    </source>
</evidence>
<evidence type="ECO:0000313" key="7">
    <source>
        <dbReference type="Proteomes" id="UP000252558"/>
    </source>
</evidence>
<name>A0A368NNF0_9GAMM</name>
<organism evidence="6 7">
    <name type="scientific">Corallincola holothuriorum</name>
    <dbReference type="NCBI Taxonomy" id="2282215"/>
    <lineage>
        <taxon>Bacteria</taxon>
        <taxon>Pseudomonadati</taxon>
        <taxon>Pseudomonadota</taxon>
        <taxon>Gammaproteobacteria</taxon>
        <taxon>Alteromonadales</taxon>
        <taxon>Psychromonadaceae</taxon>
        <taxon>Corallincola</taxon>
    </lineage>
</organism>
<dbReference type="EMBL" id="QPID01000003">
    <property type="protein sequence ID" value="RCU50989.1"/>
    <property type="molecule type" value="Genomic_DNA"/>
</dbReference>
<dbReference type="RefSeq" id="WP_114337585.1">
    <property type="nucleotide sequence ID" value="NZ_QPID01000003.1"/>
</dbReference>
<dbReference type="GO" id="GO:0033744">
    <property type="term" value="F:L-methionine:thioredoxin-disulfide S-oxidoreductase activity"/>
    <property type="evidence" value="ECO:0007669"/>
    <property type="project" value="RHEA"/>
</dbReference>
<protein>
    <recommendedName>
        <fullName evidence="4">Peptide methionine sulfoxide reductase MsrA</fullName>
        <shortName evidence="4">Protein-methionine-S-oxide reductase</shortName>
        <ecNumber evidence="4">1.8.4.11</ecNumber>
    </recommendedName>
    <alternativeName>
        <fullName evidence="4">Peptide-methionine (S)-S-oxide reductase</fullName>
        <shortName evidence="4">Peptide Met(O) reductase</shortName>
    </alternativeName>
</protein>
<keyword evidence="7" id="KW-1185">Reference proteome</keyword>
<comment type="similarity">
    <text evidence="4">Belongs to the MsrA Met sulfoxide reductase family.</text>
</comment>
<accession>A0A368NNF0</accession>
<dbReference type="Proteomes" id="UP000252558">
    <property type="component" value="Unassembled WGS sequence"/>
</dbReference>
<reference evidence="6 7" key="1">
    <citation type="submission" date="2018-07" db="EMBL/GenBank/DDBJ databases">
        <title>Corallincola holothuriorum sp. nov., a new facultative anaerobe isolated from sea cucumber Apostichopus japonicus.</title>
        <authorList>
            <person name="Xia H."/>
        </authorList>
    </citation>
    <scope>NUCLEOTIDE SEQUENCE [LARGE SCALE GENOMIC DNA]</scope>
    <source>
        <strain evidence="6 7">C4</strain>
    </source>
</reference>
<keyword evidence="1 4" id="KW-0560">Oxidoreductase</keyword>
<dbReference type="PANTHER" id="PTHR43774">
    <property type="entry name" value="PEPTIDE METHIONINE SULFOXIDE REDUCTASE"/>
    <property type="match status" value="1"/>
</dbReference>
<dbReference type="Gene3D" id="3.30.1060.10">
    <property type="entry name" value="Peptide methionine sulphoxide reductase MsrA"/>
    <property type="match status" value="1"/>
</dbReference>
<dbReference type="OrthoDB" id="4174719at2"/>
<evidence type="ECO:0000256" key="2">
    <source>
        <dbReference type="ARBA" id="ARBA00047806"/>
    </source>
</evidence>
<sequence length="181" mass="20182">MTEQSQVPSSIATLAGGCFWCLEAVFTELKGVKLVTSGYSGGSVKHPSYKAVCTGDTGHAEVVQIVFDPAVISYTTLLQVFFTIHDPTTLNRQGEDIGSQYRSAIFFHDDEQQQLAATEIQQQAVEWDDPIVTELVPLAVFYPAEDYHQQYFSMHGHEPYCSLVVAPKVAKFKQRFASRLR</sequence>
<dbReference type="SUPFAM" id="SSF55068">
    <property type="entry name" value="Peptide methionine sulfoxide reductase"/>
    <property type="match status" value="1"/>
</dbReference>
<dbReference type="AlphaFoldDB" id="A0A368NNF0"/>
<evidence type="ECO:0000256" key="3">
    <source>
        <dbReference type="ARBA" id="ARBA00048782"/>
    </source>
</evidence>
<comment type="catalytic activity">
    <reaction evidence="2 4">
        <text>L-methionyl-[protein] + [thioredoxin]-disulfide + H2O = L-methionyl-(S)-S-oxide-[protein] + [thioredoxin]-dithiol</text>
        <dbReference type="Rhea" id="RHEA:14217"/>
        <dbReference type="Rhea" id="RHEA-COMP:10698"/>
        <dbReference type="Rhea" id="RHEA-COMP:10700"/>
        <dbReference type="Rhea" id="RHEA-COMP:12313"/>
        <dbReference type="Rhea" id="RHEA-COMP:12315"/>
        <dbReference type="ChEBI" id="CHEBI:15377"/>
        <dbReference type="ChEBI" id="CHEBI:16044"/>
        <dbReference type="ChEBI" id="CHEBI:29950"/>
        <dbReference type="ChEBI" id="CHEBI:44120"/>
        <dbReference type="ChEBI" id="CHEBI:50058"/>
        <dbReference type="EC" id="1.8.4.11"/>
    </reaction>
</comment>
<feature type="domain" description="Peptide methionine sulphoxide reductase MsrA" evidence="5">
    <location>
        <begin position="12"/>
        <end position="161"/>
    </location>
</feature>
<comment type="function">
    <text evidence="4">Has an important function as a repair enzyme for proteins that have been inactivated by oxidation. Catalyzes the reversible oxidation-reduction of methionine sulfoxide in proteins to methionine.</text>
</comment>
<evidence type="ECO:0000313" key="6">
    <source>
        <dbReference type="EMBL" id="RCU50989.1"/>
    </source>
</evidence>
<dbReference type="NCBIfam" id="TIGR00401">
    <property type="entry name" value="msrA"/>
    <property type="match status" value="1"/>
</dbReference>
<dbReference type="InterPro" id="IPR036509">
    <property type="entry name" value="Met_Sox_Rdtase_MsrA_sf"/>
</dbReference>
<dbReference type="HAMAP" id="MF_01401">
    <property type="entry name" value="MsrA"/>
    <property type="match status" value="1"/>
</dbReference>